<evidence type="ECO:0000313" key="3">
    <source>
        <dbReference type="Proteomes" id="UP001597506"/>
    </source>
</evidence>
<dbReference type="CDD" id="cd00719">
    <property type="entry name" value="GIY-YIG_SF"/>
    <property type="match status" value="1"/>
</dbReference>
<protein>
    <submittedName>
        <fullName evidence="2">GIY-YIG nuclease family protein</fullName>
    </submittedName>
</protein>
<dbReference type="InterPro" id="IPR000305">
    <property type="entry name" value="GIY-YIG_endonuc"/>
</dbReference>
<accession>A0ABW5RM75</accession>
<name>A0ABW5RM75_9BACI</name>
<evidence type="ECO:0000259" key="1">
    <source>
        <dbReference type="PROSITE" id="PS50164"/>
    </source>
</evidence>
<keyword evidence="3" id="KW-1185">Reference proteome</keyword>
<dbReference type="RefSeq" id="WP_377931761.1">
    <property type="nucleotide sequence ID" value="NZ_JBHUMF010000002.1"/>
</dbReference>
<dbReference type="PROSITE" id="PS50164">
    <property type="entry name" value="GIY_YIG"/>
    <property type="match status" value="1"/>
</dbReference>
<sequence length="148" mass="17888">MVNDIRSELQDFLESKQYIPLTSPLWNYFYFSQKKPQSSEEESKQLDKIKSQLKKERGIYALELIKENKSELLYIGKGNPIRDRILSHYKKLSKNPKKDKDNRIKFFQENQGEVKIYYLELNEKGEQEIIEHLLSYILQPKYKKWRPI</sequence>
<dbReference type="EMBL" id="JBHUMF010000002">
    <property type="protein sequence ID" value="MFD2679264.1"/>
    <property type="molecule type" value="Genomic_DNA"/>
</dbReference>
<proteinExistence type="predicted"/>
<gene>
    <name evidence="2" type="ORF">ACFSUL_00710</name>
</gene>
<organism evidence="2 3">
    <name type="scientific">Bacillus seohaeanensis</name>
    <dbReference type="NCBI Taxonomy" id="284580"/>
    <lineage>
        <taxon>Bacteria</taxon>
        <taxon>Bacillati</taxon>
        <taxon>Bacillota</taxon>
        <taxon>Bacilli</taxon>
        <taxon>Bacillales</taxon>
        <taxon>Bacillaceae</taxon>
        <taxon>Bacillus</taxon>
    </lineage>
</organism>
<dbReference type="Proteomes" id="UP001597506">
    <property type="component" value="Unassembled WGS sequence"/>
</dbReference>
<evidence type="ECO:0000313" key="2">
    <source>
        <dbReference type="EMBL" id="MFD2679264.1"/>
    </source>
</evidence>
<reference evidence="3" key="1">
    <citation type="journal article" date="2019" name="Int. J. Syst. Evol. Microbiol.">
        <title>The Global Catalogue of Microorganisms (GCM) 10K type strain sequencing project: providing services to taxonomists for standard genome sequencing and annotation.</title>
        <authorList>
            <consortium name="The Broad Institute Genomics Platform"/>
            <consortium name="The Broad Institute Genome Sequencing Center for Infectious Disease"/>
            <person name="Wu L."/>
            <person name="Ma J."/>
        </authorList>
    </citation>
    <scope>NUCLEOTIDE SEQUENCE [LARGE SCALE GENOMIC DNA]</scope>
    <source>
        <strain evidence="3">KCTC 3913</strain>
    </source>
</reference>
<dbReference type="SUPFAM" id="SSF82771">
    <property type="entry name" value="GIY-YIG endonuclease"/>
    <property type="match status" value="1"/>
</dbReference>
<dbReference type="Gene3D" id="3.40.1440.10">
    <property type="entry name" value="GIY-YIG endonuclease"/>
    <property type="match status" value="1"/>
</dbReference>
<feature type="domain" description="GIY-YIG" evidence="1">
    <location>
        <begin position="55"/>
        <end position="144"/>
    </location>
</feature>
<comment type="caution">
    <text evidence="2">The sequence shown here is derived from an EMBL/GenBank/DDBJ whole genome shotgun (WGS) entry which is preliminary data.</text>
</comment>
<dbReference type="InterPro" id="IPR035901">
    <property type="entry name" value="GIY-YIG_endonuc_sf"/>
</dbReference>